<dbReference type="AlphaFoldDB" id="A0A348MJ76"/>
<feature type="domain" description="Methyltransferase type 11" evidence="1">
    <location>
        <begin position="3"/>
        <end position="48"/>
    </location>
</feature>
<dbReference type="InterPro" id="IPR029063">
    <property type="entry name" value="SAM-dependent_MTases_sf"/>
</dbReference>
<evidence type="ECO:0000259" key="1">
    <source>
        <dbReference type="Pfam" id="PF08241"/>
    </source>
</evidence>
<dbReference type="GO" id="GO:0008757">
    <property type="term" value="F:S-adenosylmethionine-dependent methyltransferase activity"/>
    <property type="evidence" value="ECO:0007669"/>
    <property type="project" value="InterPro"/>
</dbReference>
<accession>A0A348MJ76</accession>
<proteinExistence type="predicted"/>
<organism evidence="2 3">
    <name type="scientific">candidate division WOR-3 bacterium</name>
    <dbReference type="NCBI Taxonomy" id="2052148"/>
    <lineage>
        <taxon>Bacteria</taxon>
        <taxon>Bacteria division WOR-3</taxon>
    </lineage>
</organism>
<comment type="caution">
    <text evidence="2">The sequence shown here is derived from an EMBL/GenBank/DDBJ whole genome shotgun (WGS) entry which is preliminary data.</text>
</comment>
<evidence type="ECO:0000313" key="2">
    <source>
        <dbReference type="EMBL" id="HAF07102.1"/>
    </source>
</evidence>
<dbReference type="InterPro" id="IPR013216">
    <property type="entry name" value="Methyltransf_11"/>
</dbReference>
<evidence type="ECO:0000313" key="3">
    <source>
        <dbReference type="Proteomes" id="UP000262454"/>
    </source>
</evidence>
<dbReference type="Proteomes" id="UP000262454">
    <property type="component" value="Unassembled WGS sequence"/>
</dbReference>
<sequence length="86" mass="10014">MLADVNRTRLPYESIDVTFLFGFVHHTGGLENIFPELYRVLKPEGILSIEKTPWLSEKKLVTAVERNGFIYLGQQERVFLFTKRKA</sequence>
<reference evidence="2 3" key="1">
    <citation type="journal article" date="2018" name="Nat. Biotechnol.">
        <title>A standardized bacterial taxonomy based on genome phylogeny substantially revises the tree of life.</title>
        <authorList>
            <person name="Parks D.H."/>
            <person name="Chuvochina M."/>
            <person name="Waite D.W."/>
            <person name="Rinke C."/>
            <person name="Skarshewski A."/>
            <person name="Chaumeil P.A."/>
            <person name="Hugenholtz P."/>
        </authorList>
    </citation>
    <scope>NUCLEOTIDE SEQUENCE [LARGE SCALE GENOMIC DNA]</scope>
    <source>
        <strain evidence="2">UBA7921</strain>
    </source>
</reference>
<gene>
    <name evidence="2" type="ORF">DCG82_01695</name>
</gene>
<dbReference type="Pfam" id="PF08241">
    <property type="entry name" value="Methyltransf_11"/>
    <property type="match status" value="1"/>
</dbReference>
<dbReference type="EMBL" id="DMCX01000013">
    <property type="protein sequence ID" value="HAF07102.1"/>
    <property type="molecule type" value="Genomic_DNA"/>
</dbReference>
<dbReference type="SUPFAM" id="SSF53335">
    <property type="entry name" value="S-adenosyl-L-methionine-dependent methyltransferases"/>
    <property type="match status" value="1"/>
</dbReference>
<dbReference type="Gene3D" id="3.40.50.150">
    <property type="entry name" value="Vaccinia Virus protein VP39"/>
    <property type="match status" value="1"/>
</dbReference>
<protein>
    <recommendedName>
        <fullName evidence="1">Methyltransferase type 11 domain-containing protein</fullName>
    </recommendedName>
</protein>
<name>A0A348MJ76_UNCW3</name>